<organism evidence="6 7">
    <name type="scientific">Hondaea fermentalgiana</name>
    <dbReference type="NCBI Taxonomy" id="2315210"/>
    <lineage>
        <taxon>Eukaryota</taxon>
        <taxon>Sar</taxon>
        <taxon>Stramenopiles</taxon>
        <taxon>Bigyra</taxon>
        <taxon>Labyrinthulomycetes</taxon>
        <taxon>Thraustochytrida</taxon>
        <taxon>Thraustochytriidae</taxon>
        <taxon>Hondaea</taxon>
    </lineage>
</organism>
<dbReference type="Pfam" id="PF00412">
    <property type="entry name" value="LIM"/>
    <property type="match status" value="1"/>
</dbReference>
<dbReference type="InterPro" id="IPR001781">
    <property type="entry name" value="Znf_LIM"/>
</dbReference>
<evidence type="ECO:0000313" key="6">
    <source>
        <dbReference type="EMBL" id="GBG30718.1"/>
    </source>
</evidence>
<keyword evidence="2 3" id="KW-0862">Zinc</keyword>
<evidence type="ECO:0000256" key="4">
    <source>
        <dbReference type="SAM" id="MobiDB-lite"/>
    </source>
</evidence>
<accession>A0A2R5GLV2</accession>
<keyword evidence="6" id="KW-0371">Homeobox</keyword>
<evidence type="ECO:0000313" key="7">
    <source>
        <dbReference type="Proteomes" id="UP000241890"/>
    </source>
</evidence>
<gene>
    <name evidence="6" type="ORF">FCC1311_069382</name>
</gene>
<dbReference type="Proteomes" id="UP000241890">
    <property type="component" value="Unassembled WGS sequence"/>
</dbReference>
<dbReference type="EMBL" id="BEYU01000082">
    <property type="protein sequence ID" value="GBG30718.1"/>
    <property type="molecule type" value="Genomic_DNA"/>
</dbReference>
<dbReference type="GO" id="GO:0003677">
    <property type="term" value="F:DNA binding"/>
    <property type="evidence" value="ECO:0007669"/>
    <property type="project" value="UniProtKB-KW"/>
</dbReference>
<keyword evidence="6" id="KW-0238">DNA-binding</keyword>
<dbReference type="CDD" id="cd08368">
    <property type="entry name" value="LIM"/>
    <property type="match status" value="1"/>
</dbReference>
<keyword evidence="1 3" id="KW-0479">Metal-binding</keyword>
<feature type="region of interest" description="Disordered" evidence="4">
    <location>
        <begin position="1"/>
        <end position="48"/>
    </location>
</feature>
<feature type="compositionally biased region" description="Acidic residues" evidence="4">
    <location>
        <begin position="19"/>
        <end position="35"/>
    </location>
</feature>
<dbReference type="AlphaFoldDB" id="A0A2R5GLV2"/>
<dbReference type="SMART" id="SM00132">
    <property type="entry name" value="LIM"/>
    <property type="match status" value="1"/>
</dbReference>
<keyword evidence="3" id="KW-0440">LIM domain</keyword>
<comment type="caution">
    <text evidence="6">The sequence shown here is derived from an EMBL/GenBank/DDBJ whole genome shotgun (WGS) entry which is preliminary data.</text>
</comment>
<dbReference type="GO" id="GO:0046872">
    <property type="term" value="F:metal ion binding"/>
    <property type="evidence" value="ECO:0007669"/>
    <property type="project" value="UniProtKB-KW"/>
</dbReference>
<feature type="domain" description="LIM zinc-binding" evidence="5">
    <location>
        <begin position="209"/>
        <end position="270"/>
    </location>
</feature>
<proteinExistence type="predicted"/>
<dbReference type="Gene3D" id="2.10.110.10">
    <property type="entry name" value="Cysteine Rich Protein"/>
    <property type="match status" value="1"/>
</dbReference>
<evidence type="ECO:0000256" key="3">
    <source>
        <dbReference type="PROSITE-ProRule" id="PRU00125"/>
    </source>
</evidence>
<evidence type="ECO:0000256" key="1">
    <source>
        <dbReference type="ARBA" id="ARBA00022723"/>
    </source>
</evidence>
<reference evidence="6 7" key="1">
    <citation type="submission" date="2017-12" db="EMBL/GenBank/DDBJ databases">
        <title>Sequencing, de novo assembly and annotation of complete genome of a new Thraustochytrid species, strain FCC1311.</title>
        <authorList>
            <person name="Sedici K."/>
            <person name="Godart F."/>
            <person name="Aiese Cigliano R."/>
            <person name="Sanseverino W."/>
            <person name="Barakat M."/>
            <person name="Ortet P."/>
            <person name="Marechal E."/>
            <person name="Cagnac O."/>
            <person name="Amato A."/>
        </authorList>
    </citation>
    <scope>NUCLEOTIDE SEQUENCE [LARGE SCALE GENOMIC DNA]</scope>
</reference>
<sequence>MASLLRRLSGASQRRDGADGDDGDEPRDVAPDAEDGAAPSAGGGAGGAGGLRARIAAFEKAAREALDPAVMQAKISGQSDRKKYNFSAGLQNDVRATRAALRAVCEDGDGDSCCFGDLFRHIDGQIANLNRVLQNLKREREIDFAPEIFLEGTHDAERITLLDKFWDQEYEVDHGNVFRAGDVNFKDVAQDERLGRSYVRDNLATRDEHICTVCNEEVSALDRMTVRDKVFHLRCLHCAQCGSQPRDKSERVSFDGQFVCSAECMKNYDAAHLKQARN</sequence>
<dbReference type="PROSITE" id="PS50023">
    <property type="entry name" value="LIM_DOMAIN_2"/>
    <property type="match status" value="1"/>
</dbReference>
<dbReference type="InParanoid" id="A0A2R5GLV2"/>
<keyword evidence="7" id="KW-1185">Reference proteome</keyword>
<evidence type="ECO:0000256" key="2">
    <source>
        <dbReference type="ARBA" id="ARBA00022833"/>
    </source>
</evidence>
<name>A0A2R5GLV2_9STRA</name>
<evidence type="ECO:0000259" key="5">
    <source>
        <dbReference type="PROSITE" id="PS50023"/>
    </source>
</evidence>
<protein>
    <submittedName>
        <fullName evidence="6">LIM/homeobox protein Lhx1</fullName>
    </submittedName>
</protein>